<evidence type="ECO:0000313" key="1">
    <source>
        <dbReference type="EMBL" id="JAH42560.1"/>
    </source>
</evidence>
<protein>
    <submittedName>
        <fullName evidence="1">Uncharacterized protein</fullName>
    </submittedName>
</protein>
<reference evidence="1" key="2">
    <citation type="journal article" date="2015" name="Fish Shellfish Immunol.">
        <title>Early steps in the European eel (Anguilla anguilla)-Vibrio vulnificus interaction in the gills: Role of the RtxA13 toxin.</title>
        <authorList>
            <person name="Callol A."/>
            <person name="Pajuelo D."/>
            <person name="Ebbesson L."/>
            <person name="Teles M."/>
            <person name="MacKenzie S."/>
            <person name="Amaro C."/>
        </authorList>
    </citation>
    <scope>NUCLEOTIDE SEQUENCE</scope>
</reference>
<accession>A0A0E9SPG1</accession>
<dbReference type="EMBL" id="GBXM01066017">
    <property type="protein sequence ID" value="JAH42560.1"/>
    <property type="molecule type" value="Transcribed_RNA"/>
</dbReference>
<proteinExistence type="predicted"/>
<organism evidence="1">
    <name type="scientific">Anguilla anguilla</name>
    <name type="common">European freshwater eel</name>
    <name type="synonym">Muraena anguilla</name>
    <dbReference type="NCBI Taxonomy" id="7936"/>
    <lineage>
        <taxon>Eukaryota</taxon>
        <taxon>Metazoa</taxon>
        <taxon>Chordata</taxon>
        <taxon>Craniata</taxon>
        <taxon>Vertebrata</taxon>
        <taxon>Euteleostomi</taxon>
        <taxon>Actinopterygii</taxon>
        <taxon>Neopterygii</taxon>
        <taxon>Teleostei</taxon>
        <taxon>Anguilliformes</taxon>
        <taxon>Anguillidae</taxon>
        <taxon>Anguilla</taxon>
    </lineage>
</organism>
<name>A0A0E9SPG1_ANGAN</name>
<sequence length="39" mass="4424">MWGEEKYTAKNPVLNQLLKSTYGPALVQSRTICTLLELN</sequence>
<dbReference type="AlphaFoldDB" id="A0A0E9SPG1"/>
<reference evidence="1" key="1">
    <citation type="submission" date="2014-11" db="EMBL/GenBank/DDBJ databases">
        <authorList>
            <person name="Amaro Gonzalez C."/>
        </authorList>
    </citation>
    <scope>NUCLEOTIDE SEQUENCE</scope>
</reference>